<protein>
    <submittedName>
        <fullName evidence="2">Uncharacterized protein</fullName>
    </submittedName>
</protein>
<evidence type="ECO:0000256" key="1">
    <source>
        <dbReference type="SAM" id="MobiDB-lite"/>
    </source>
</evidence>
<dbReference type="STRING" id="426355.Mrad2831_5645"/>
<sequence length="227" mass="24674">MKFRLPISSNQRRPLFANPLPGFDPAYYLDRNPDVRRAGLDPLQHFLNHGWTEGRDPSAGFSTAGYLAANPDVAAAGQNPLIHFLQNGLAEGRSGYTPGAPPTQVGQKGTSQAQGAPGSPESHDHVPLQGFIDEADHSRIRGWAFTPCSPNSPTVIAIVVNRSPVNTVVAGKFRPDLREANIGNAHHGFTYAFFPPLKKDVEQTIVIRRSADGQELARTVLPRENQI</sequence>
<organism evidence="2 3">
    <name type="scientific">Methylobacterium radiotolerans (strain ATCC 27329 / DSM 1819 / JCM 2831 / NBRC 15690 / NCIMB 10815 / 0-1)</name>
    <dbReference type="NCBI Taxonomy" id="426355"/>
    <lineage>
        <taxon>Bacteria</taxon>
        <taxon>Pseudomonadati</taxon>
        <taxon>Pseudomonadota</taxon>
        <taxon>Alphaproteobacteria</taxon>
        <taxon>Hyphomicrobiales</taxon>
        <taxon>Methylobacteriaceae</taxon>
        <taxon>Methylobacterium</taxon>
    </lineage>
</organism>
<proteinExistence type="predicted"/>
<evidence type="ECO:0000313" key="3">
    <source>
        <dbReference type="Proteomes" id="UP000006589"/>
    </source>
</evidence>
<dbReference type="RefSeq" id="WP_012322532.1">
    <property type="nucleotide sequence ID" value="NC_010505.1"/>
</dbReference>
<feature type="compositionally biased region" description="Polar residues" evidence="1">
    <location>
        <begin position="104"/>
        <end position="114"/>
    </location>
</feature>
<dbReference type="EMBL" id="CP001001">
    <property type="protein sequence ID" value="ACB27590.1"/>
    <property type="molecule type" value="Genomic_DNA"/>
</dbReference>
<dbReference type="KEGG" id="mrd:Mrad2831_5645"/>
<name>B1M1K7_METRJ</name>
<accession>B1M1K7</accession>
<reference evidence="2 3" key="1">
    <citation type="submission" date="2008-03" db="EMBL/GenBank/DDBJ databases">
        <title>Complete sequence of chromosome of Methylobacterium radiotolerans JCM 2831.</title>
        <authorList>
            <consortium name="US DOE Joint Genome Institute"/>
            <person name="Copeland A."/>
            <person name="Lucas S."/>
            <person name="Lapidus A."/>
            <person name="Glavina del Rio T."/>
            <person name="Dalin E."/>
            <person name="Tice H."/>
            <person name="Bruce D."/>
            <person name="Goodwin L."/>
            <person name="Pitluck S."/>
            <person name="Kiss H."/>
            <person name="Brettin T."/>
            <person name="Detter J.C."/>
            <person name="Han C."/>
            <person name="Kuske C.R."/>
            <person name="Schmutz J."/>
            <person name="Larimer F."/>
            <person name="Land M."/>
            <person name="Hauser L."/>
            <person name="Kyrpides N."/>
            <person name="Mikhailova N."/>
            <person name="Marx C.J."/>
            <person name="Richardson P."/>
        </authorList>
    </citation>
    <scope>NUCLEOTIDE SEQUENCE [LARGE SCALE GENOMIC DNA]</scope>
    <source>
        <strain evidence="3">ATCC 27329 / DSM 1819 / JCM 2831 / NBRC 15690 / NCIMB 10815 / 0-1</strain>
    </source>
</reference>
<dbReference type="AlphaFoldDB" id="B1M1K7"/>
<gene>
    <name evidence="2" type="ordered locus">Mrad2831_5645</name>
</gene>
<dbReference type="Proteomes" id="UP000006589">
    <property type="component" value="Chromosome"/>
</dbReference>
<dbReference type="HOGENOM" id="CLU_1218615_0_0_5"/>
<dbReference type="GeneID" id="91146413"/>
<feature type="region of interest" description="Disordered" evidence="1">
    <location>
        <begin position="93"/>
        <end position="127"/>
    </location>
</feature>
<dbReference type="eggNOG" id="COG0438">
    <property type="taxonomic scope" value="Bacteria"/>
</dbReference>
<evidence type="ECO:0000313" key="2">
    <source>
        <dbReference type="EMBL" id="ACB27590.1"/>
    </source>
</evidence>